<name>A0A8S0YYJ0_ARCPL</name>
<dbReference type="GO" id="GO:0031491">
    <property type="term" value="F:nucleosome binding"/>
    <property type="evidence" value="ECO:0007669"/>
    <property type="project" value="TreeGrafter"/>
</dbReference>
<accession>A0A8S0YYJ0</accession>
<dbReference type="OrthoDB" id="7461501at2759"/>
<evidence type="ECO:0000256" key="3">
    <source>
        <dbReference type="PROSITE-ProRule" id="PRU00339"/>
    </source>
</evidence>
<dbReference type="PANTHER" id="PTHR15502:SF7">
    <property type="entry name" value="CALCINEURIN-BINDING PROTEIN CABIN-1"/>
    <property type="match status" value="1"/>
</dbReference>
<keyword evidence="3" id="KW-0802">TPR repeat</keyword>
<dbReference type="InterPro" id="IPR011990">
    <property type="entry name" value="TPR-like_helical_dom_sf"/>
</dbReference>
<dbReference type="Proteomes" id="UP000494256">
    <property type="component" value="Unassembled WGS sequence"/>
</dbReference>
<evidence type="ECO:0000256" key="1">
    <source>
        <dbReference type="ARBA" id="ARBA00004123"/>
    </source>
</evidence>
<feature type="compositionally biased region" description="Basic and acidic residues" evidence="4">
    <location>
        <begin position="1399"/>
        <end position="1413"/>
    </location>
</feature>
<feature type="region of interest" description="Disordered" evidence="4">
    <location>
        <begin position="1866"/>
        <end position="1919"/>
    </location>
</feature>
<proteinExistence type="predicted"/>
<feature type="compositionally biased region" description="Low complexity" evidence="4">
    <location>
        <begin position="1889"/>
        <end position="1904"/>
    </location>
</feature>
<dbReference type="InterPro" id="IPR019734">
    <property type="entry name" value="TPR_rpt"/>
</dbReference>
<evidence type="ECO:0000256" key="4">
    <source>
        <dbReference type="SAM" id="MobiDB-lite"/>
    </source>
</evidence>
<feature type="compositionally biased region" description="Basic and acidic residues" evidence="4">
    <location>
        <begin position="310"/>
        <end position="320"/>
    </location>
</feature>
<dbReference type="SMART" id="SM00028">
    <property type="entry name" value="TPR"/>
    <property type="match status" value="2"/>
</dbReference>
<feature type="compositionally biased region" description="Polar residues" evidence="4">
    <location>
        <begin position="1905"/>
        <end position="1919"/>
    </location>
</feature>
<dbReference type="PANTHER" id="PTHR15502">
    <property type="entry name" value="CALCINEURIN-BINDING PROTEIN CABIN 1-RELATED"/>
    <property type="match status" value="1"/>
</dbReference>
<feature type="region of interest" description="Disordered" evidence="4">
    <location>
        <begin position="301"/>
        <end position="377"/>
    </location>
</feature>
<sequence>MIKISALNEESEEDSGSEEEVTKEALEQIALQQYAKALDLQRKGNLKEATQLLKDLLDTELLYDIKKPVEGEKVPGPLFNVKYLSYKNLASMLSASDDVDAAIEAYCAASELDDTDVTLWHRLGQLCLRSKRYEMALHSFQRGAERNPRHWPCLDKIVTLLLGLGYKEECITTIYDTLQLDPGYLRGLAYRKHIFTVYPYIRDFMEYLNPIYKWNEEDDEPYDEKKVEILLKEAEDIQESFLEQQKAEQFQYVVPKLKLVKPVSILSWKSVGDSIVHMHKYMTDNCYSHACPIEIIFEKEEKEEPMEVSDEPKEAEVVENKEDDNTDTEKNLENISENENNDLSDKDKAATDTEKVESDVDVAPAVAAEDNVVESQPEPKILRKNPTRRRGSALSFLQQWEWCTKRRSGRKKPATKQEQDDNIYETLRKMVPLCLAPEMVEKKENQTRDTSPDIADLDKLFDEKEKTEEKKDYFGSTNEQKDVKNFILKYSESKRDIIDILKDYLNVLAGKWREKWPEGLSTIFIEANKCYMNHIDVPTCTSDNYEDVLHYTFVNILVEEFAVNEKLILPTNDDGDKQKHDLCVVEAIGIILSQKPHNNIFLSTDCLELTLRFLWVKLHIHMLNKCNEFALDCLYQLQYEFEAMDEYHDTYYLNIINFTFKSEISEKEIQAGIKFLERNKKLSSVMDLFERECYEEVLTIITDSFEHCKTMARSEEEEMSLDFAVQLSLILDTYWALNRVDDCLKWSLICLHEALKHYFRNTSGSPEYDKWTLTVVKILCSIEHILSTEGLATLDAVSQKELSQGLEDLIRIIGHQVETNGTDMPFGTVTPWIIMHYILQREEDQGRIPTLDKDKVACDEVPNPLLVLFIAHEQLGGRGWCCTSQGKLLYFILDTVVPRLRSPALSKSLEQVCQYMEQCVYCLFGHPGRKHKLKYLVDHNASALSLDWNRAQQLYEIFKPPVLPALEGKVPGISNDTEQLFHRILALLPPENDPSKYLPEIDKFMKGVEDKLPQVPQLIPYKMRDIYFLLGDYYFKKEDGKLGVKYNMLDVVVNNDRLESWAEITLAKAVNLDRILNSCKNLNNEREFLNPAKSVIRCFKRSLELNPTHCNMLIEYGLFVYTVHSFCSRLLKQASESLSMEDFESLEKQKEDMLDTTQKCFDTVINELNNSTDSEKDSEDSWLHFYMLGKVAEKRNKPPSLYLAYYMKAVTCLQETDATYPVKINYSTPTHLCIEVLELHYRIHASILKYIEQHESKPIPASVGKVFFSCIEKWKQGPFSKKPKKDGATESVPTTSEPKLPEPVHAANILKRSISDAGEEESHEAKRLKMESAAAKVRRSASYDTERMASNKELIVQNAEAMETTTVNSIEESKPKAAVEKNAEPTLPQSLPPLPNAEICKEQPRESNKAVEEIKEDTDGEKKEESSSSTTSSSSSDSSSSETSSDSSSDSSRDTESSSKSSNDSKPLTNAEILNIVSSCLDALEDCTSRFPLHYKALYRLAHYHFYYKNGKDIERCRDLMLSTFTSRANQKLGGLFSERKPSNFFNNIWKIPVSEVERAGGFAFHMNRSVLLTLEILKEIDDYKTLLDISLQLQKIPDTDKKYLRDSDREELAQQAFSLCVQSLKGQLTKFSQQADLKSNDVERQALKSFMLDIYRAYQRAQKLPNSKQFTNLLIDGFKLVTTKPVADNANLVDISMKYCQKLIQKLKHDATMASLDKTQIAQKKQAAKAAVAAEAAKTSTSSAPVVHTSKPEPTKVSTTQPAPSVPGNLPKISAHDMAAAFQNYLPMLNDPVLTQQTAAALSLSYLSNISALAGYTSLQSSIQNSLQSSIQNSLQSSIQNSLQNTFQAEFYRQYIGQTFPSLMPPAKKPKRGPKPAQIRPQLNTQMKTSKSFSSTVSTATKSQPMPTVSNLQKSNSTPLTPSMGTVLQNLPASMTASLSNFGAVHSTSHSSHTVPAQAHMSTASTVNAAIHTKPPMPHQQVSPGKTLQEKLAERQKHLPITKNQDINASISKLPSSLTITKTSVSKPVKKPEAKKALPFSNDRPKPIATDEVIVLDDD</sequence>
<dbReference type="PROSITE" id="PS50005">
    <property type="entry name" value="TPR"/>
    <property type="match status" value="1"/>
</dbReference>
<feature type="region of interest" description="Disordered" evidence="4">
    <location>
        <begin position="1278"/>
        <end position="1301"/>
    </location>
</feature>
<dbReference type="GO" id="GO:0005634">
    <property type="term" value="C:nucleus"/>
    <property type="evidence" value="ECO:0007669"/>
    <property type="project" value="UniProtKB-SubCell"/>
</dbReference>
<feature type="region of interest" description="Disordered" evidence="4">
    <location>
        <begin position="1366"/>
        <end position="1467"/>
    </location>
</feature>
<feature type="region of interest" description="Disordered" evidence="4">
    <location>
        <begin position="1742"/>
        <end position="1765"/>
    </location>
</feature>
<organism evidence="5 6">
    <name type="scientific">Arctia plantaginis</name>
    <name type="common">Wood tiger moth</name>
    <name type="synonym">Phalaena plantaginis</name>
    <dbReference type="NCBI Taxonomy" id="874455"/>
    <lineage>
        <taxon>Eukaryota</taxon>
        <taxon>Metazoa</taxon>
        <taxon>Ecdysozoa</taxon>
        <taxon>Arthropoda</taxon>
        <taxon>Hexapoda</taxon>
        <taxon>Insecta</taxon>
        <taxon>Pterygota</taxon>
        <taxon>Neoptera</taxon>
        <taxon>Endopterygota</taxon>
        <taxon>Lepidoptera</taxon>
        <taxon>Glossata</taxon>
        <taxon>Ditrysia</taxon>
        <taxon>Noctuoidea</taxon>
        <taxon>Erebidae</taxon>
        <taxon>Arctiinae</taxon>
        <taxon>Arctia</taxon>
    </lineage>
</organism>
<dbReference type="SUPFAM" id="SSF48452">
    <property type="entry name" value="TPR-like"/>
    <property type="match status" value="1"/>
</dbReference>
<feature type="region of interest" description="Disordered" evidence="4">
    <location>
        <begin position="1"/>
        <end position="22"/>
    </location>
</feature>
<feature type="repeat" description="TPR" evidence="3">
    <location>
        <begin position="117"/>
        <end position="150"/>
    </location>
</feature>
<evidence type="ECO:0000313" key="6">
    <source>
        <dbReference type="Proteomes" id="UP000494256"/>
    </source>
</evidence>
<protein>
    <recommendedName>
        <fullName evidence="7">Calcineurin-binding protein cabin-1</fullName>
    </recommendedName>
</protein>
<feature type="compositionally biased region" description="Basic and acidic residues" evidence="4">
    <location>
        <begin position="343"/>
        <end position="358"/>
    </location>
</feature>
<feature type="compositionally biased region" description="Basic and acidic residues" evidence="4">
    <location>
        <begin position="1371"/>
        <end position="1383"/>
    </location>
</feature>
<reference evidence="5 6" key="1">
    <citation type="submission" date="2020-04" db="EMBL/GenBank/DDBJ databases">
        <authorList>
            <person name="Wallbank WR R."/>
            <person name="Pardo Diaz C."/>
            <person name="Kozak K."/>
            <person name="Martin S."/>
            <person name="Jiggins C."/>
            <person name="Moest M."/>
            <person name="Warren A I."/>
            <person name="Byers J.R.P. K."/>
            <person name="Montejo-Kovacevich G."/>
            <person name="Yen C E."/>
        </authorList>
    </citation>
    <scope>NUCLEOTIDE SEQUENCE [LARGE SCALE GENOMIC DNA]</scope>
</reference>
<feature type="region of interest" description="Disordered" evidence="4">
    <location>
        <begin position="2014"/>
        <end position="2052"/>
    </location>
</feature>
<evidence type="ECO:0008006" key="7">
    <source>
        <dbReference type="Google" id="ProtNLM"/>
    </source>
</evidence>
<dbReference type="Pfam" id="PF13181">
    <property type="entry name" value="TPR_8"/>
    <property type="match status" value="1"/>
</dbReference>
<dbReference type="EMBL" id="CADEBD010000175">
    <property type="protein sequence ID" value="CAB3224806.1"/>
    <property type="molecule type" value="Genomic_DNA"/>
</dbReference>
<comment type="subcellular location">
    <subcellularLocation>
        <location evidence="1">Nucleus</location>
    </subcellularLocation>
</comment>
<keyword evidence="2" id="KW-0539">Nucleus</keyword>
<dbReference type="Gene3D" id="1.25.40.10">
    <property type="entry name" value="Tetratricopeptide repeat domain"/>
    <property type="match status" value="1"/>
</dbReference>
<dbReference type="InterPro" id="IPR033053">
    <property type="entry name" value="Hir3/CABIN1"/>
</dbReference>
<dbReference type="GO" id="GO:0006325">
    <property type="term" value="P:chromatin organization"/>
    <property type="evidence" value="ECO:0007669"/>
    <property type="project" value="InterPro"/>
</dbReference>
<feature type="compositionally biased region" description="Low complexity" evidence="4">
    <location>
        <begin position="361"/>
        <end position="374"/>
    </location>
</feature>
<comment type="caution">
    <text evidence="5">The sequence shown here is derived from an EMBL/GenBank/DDBJ whole genome shotgun (WGS) entry which is preliminary data.</text>
</comment>
<evidence type="ECO:0000313" key="5">
    <source>
        <dbReference type="EMBL" id="CAB3224806.1"/>
    </source>
</evidence>
<feature type="compositionally biased region" description="Acidic residues" evidence="4">
    <location>
        <begin position="9"/>
        <end position="19"/>
    </location>
</feature>
<feature type="compositionally biased region" description="Low complexity" evidence="4">
    <location>
        <begin position="1427"/>
        <end position="1450"/>
    </location>
</feature>
<feature type="compositionally biased region" description="Polar residues" evidence="4">
    <location>
        <begin position="2014"/>
        <end position="2027"/>
    </location>
</feature>
<evidence type="ECO:0000256" key="2">
    <source>
        <dbReference type="ARBA" id="ARBA00023242"/>
    </source>
</evidence>
<gene>
    <name evidence="5" type="ORF">APLA_LOCUS2038</name>
</gene>